<dbReference type="Proteomes" id="UP000790787">
    <property type="component" value="Chromosome 16"/>
</dbReference>
<protein>
    <submittedName>
        <fullName evidence="2">Uncharacterized protein LOC142170212</fullName>
    </submittedName>
</protein>
<reference evidence="1" key="1">
    <citation type="journal article" date="2014" name="Nat. Commun.">
        <title>The tobacco genome sequence and its comparison with those of tomato and potato.</title>
        <authorList>
            <person name="Sierro N."/>
            <person name="Battey J.N."/>
            <person name="Ouadi S."/>
            <person name="Bakaher N."/>
            <person name="Bovet L."/>
            <person name="Willig A."/>
            <person name="Goepfert S."/>
            <person name="Peitsch M.C."/>
            <person name="Ivanov N.V."/>
        </authorList>
    </citation>
    <scope>NUCLEOTIDE SEQUENCE [LARGE SCALE GENOMIC DNA]</scope>
</reference>
<organism evidence="1 2">
    <name type="scientific">Nicotiana tabacum</name>
    <name type="common">Common tobacco</name>
    <dbReference type="NCBI Taxonomy" id="4097"/>
    <lineage>
        <taxon>Eukaryota</taxon>
        <taxon>Viridiplantae</taxon>
        <taxon>Streptophyta</taxon>
        <taxon>Embryophyta</taxon>
        <taxon>Tracheophyta</taxon>
        <taxon>Spermatophyta</taxon>
        <taxon>Magnoliopsida</taxon>
        <taxon>eudicotyledons</taxon>
        <taxon>Gunneridae</taxon>
        <taxon>Pentapetalae</taxon>
        <taxon>asterids</taxon>
        <taxon>lamiids</taxon>
        <taxon>Solanales</taxon>
        <taxon>Solanaceae</taxon>
        <taxon>Nicotianoideae</taxon>
        <taxon>Nicotianeae</taxon>
        <taxon>Nicotiana</taxon>
    </lineage>
</organism>
<dbReference type="RefSeq" id="XP_075088161.1">
    <property type="nucleotide sequence ID" value="XM_075232060.1"/>
</dbReference>
<evidence type="ECO:0000313" key="1">
    <source>
        <dbReference type="Proteomes" id="UP000790787"/>
    </source>
</evidence>
<accession>A0AC58ST51</accession>
<sequence length="728" mass="82267">MAPNSTDDSSNISAARTVNQPAAIIIDSTHLYYLHPSDSPGMVLVNSVFDGKGYGGWRRAIIIALSDKNKLGFIDGTFYQPDATSTDFKHWNRCNDMVISWILNSLSKDIAESVLYSKTANEIWKELEVRFGQCNGAQLYQLQKELSDIVPGTSDIAGYYTKVKRIWDELYTLNTCVHCTCECNCGGKSKTFKSLQDGRLIQFLMGLNDIYSAVRSNILMLTPLPSVNQAYSLLIQDEKQRKIHVAQHPVETAFLAGNQQTYFQKYANGEGKFKANLEGKKSNLMCNYCKKPSHSIDKCYRIIGFPSTFKFTKSRKYNGGTHSNATIMHEENTALTANTMVENTADSGASEHMTFDHSILFNIKPLTKSLYVNLPNSYKVKGPSLKRPVVVSEVKEGLYLLNPVFLCSGQVHGNQSFFKSFFSCNNFKKHIVSHSVSCSARVNSNAVLHPSWQEAMTQELLALETNQTWDVVELPRGKKSLPCKWVYKVKYKSAGSIERFKSCLVIRGDIQREEIDYTETFSPVVKMTTVRCILAVAVKRHWKLFQLDVNNTFLHGDLQEEVYMRFPPGLPSPSNNHVCRLKKSLYGLKQASRQWYARLTGVLNFKGYSHSLNDYSLFFKKTTAGISIVDVYVDDILLTGDDPTELSNLKEFLNLEFKIKDLGEANYFLGMELLREQNGLIISQRKFTLELLSEFGILDSRPVSSPLDPSCKLRADVGEPFQDPTIYR</sequence>
<evidence type="ECO:0000313" key="2">
    <source>
        <dbReference type="RefSeq" id="XP_075088161.1"/>
    </source>
</evidence>
<keyword evidence="1" id="KW-1185">Reference proteome</keyword>
<proteinExistence type="predicted"/>
<reference evidence="2" key="2">
    <citation type="submission" date="2025-08" db="UniProtKB">
        <authorList>
            <consortium name="RefSeq"/>
        </authorList>
    </citation>
    <scope>IDENTIFICATION</scope>
    <source>
        <tissue evidence="2">Leaf</tissue>
    </source>
</reference>
<gene>
    <name evidence="2" type="primary">LOC142170212</name>
</gene>
<name>A0AC58ST51_TOBAC</name>